<dbReference type="SUPFAM" id="SSF53137">
    <property type="entry name" value="Translational machinery components"/>
    <property type="match status" value="1"/>
</dbReference>
<dbReference type="AlphaFoldDB" id="A0A6M5YKQ6"/>
<sequence length="234" mass="25996">MTTQDRLTTPSHLNGRHRHTYDAIFRHPTAHNLEWHDVRSLLDALGNVVEGTNGALHVTRNGQSVALHAPKHKDATVEDVLAIRSFLEKTGETPLPAPVPAGTHLLVVIDHHEAKVYRTEMHGAMPQHLVPYDPHGFGRHLHSDNNETDGKRKPERKNYYEAVAATLRGADRVLIFGSGTGESSAMEQLLADLKKNHPDVVEHVVSLVVVDAHHTTEDQLLAKAREFYAGHKPK</sequence>
<evidence type="ECO:0000313" key="1">
    <source>
        <dbReference type="EMBL" id="QJW94669.1"/>
    </source>
</evidence>
<dbReference type="EMBL" id="CP053452">
    <property type="protein sequence ID" value="QJW94669.1"/>
    <property type="molecule type" value="Genomic_DNA"/>
</dbReference>
<protein>
    <submittedName>
        <fullName evidence="1">Uncharacterized protein</fullName>
    </submittedName>
</protein>
<dbReference type="RefSeq" id="WP_171470612.1">
    <property type="nucleotide sequence ID" value="NZ_CP053452.2"/>
</dbReference>
<gene>
    <name evidence="1" type="ORF">FTUN_2191</name>
</gene>
<evidence type="ECO:0000313" key="2">
    <source>
        <dbReference type="Proteomes" id="UP000503447"/>
    </source>
</evidence>
<dbReference type="Proteomes" id="UP000503447">
    <property type="component" value="Chromosome"/>
</dbReference>
<reference evidence="2" key="1">
    <citation type="submission" date="2020-05" db="EMBL/GenBank/DDBJ databases">
        <title>Frigoriglobus tundricola gen. nov., sp. nov., a psychrotolerant cellulolytic planctomycete of the family Gemmataceae with two divergent copies of 16S rRNA gene.</title>
        <authorList>
            <person name="Kulichevskaya I.S."/>
            <person name="Ivanova A.A."/>
            <person name="Naumoff D.G."/>
            <person name="Beletsky A.V."/>
            <person name="Rijpstra W.I.C."/>
            <person name="Sinninghe Damste J.S."/>
            <person name="Mardanov A.V."/>
            <person name="Ravin N.V."/>
            <person name="Dedysh S.N."/>
        </authorList>
    </citation>
    <scope>NUCLEOTIDE SEQUENCE [LARGE SCALE GENOMIC DNA]</scope>
    <source>
        <strain evidence="2">PL17</strain>
    </source>
</reference>
<name>A0A6M5YKQ6_9BACT</name>
<proteinExistence type="predicted"/>
<keyword evidence="2" id="KW-1185">Reference proteome</keyword>
<organism evidence="1 2">
    <name type="scientific">Frigoriglobus tundricola</name>
    <dbReference type="NCBI Taxonomy" id="2774151"/>
    <lineage>
        <taxon>Bacteria</taxon>
        <taxon>Pseudomonadati</taxon>
        <taxon>Planctomycetota</taxon>
        <taxon>Planctomycetia</taxon>
        <taxon>Gemmatales</taxon>
        <taxon>Gemmataceae</taxon>
        <taxon>Frigoriglobus</taxon>
    </lineage>
</organism>
<accession>A0A6M5YKQ6</accession>
<dbReference type="KEGG" id="ftj:FTUN_2191"/>